<dbReference type="EMBL" id="FUXB01000019">
    <property type="protein sequence ID" value="SKA23764.1"/>
    <property type="molecule type" value="Genomic_DNA"/>
</dbReference>
<keyword evidence="2" id="KW-1185">Reference proteome</keyword>
<dbReference type="Pfam" id="PF05936">
    <property type="entry name" value="T6SS_VasE"/>
    <property type="match status" value="1"/>
</dbReference>
<dbReference type="InterPro" id="IPR010263">
    <property type="entry name" value="T6SS_TssK"/>
</dbReference>
<dbReference type="OrthoDB" id="9775333at2"/>
<gene>
    <name evidence="1" type="ORF">SAMN02745782_03045</name>
</gene>
<accession>A0A1T4S675</accession>
<dbReference type="RefSeq" id="WP_078927383.1">
    <property type="nucleotide sequence ID" value="NZ_FUXB01000019.1"/>
</dbReference>
<evidence type="ECO:0000313" key="2">
    <source>
        <dbReference type="Proteomes" id="UP000190834"/>
    </source>
</evidence>
<proteinExistence type="predicted"/>
<organism evidence="1 2">
    <name type="scientific">Vibrio cincinnatiensis DSM 19608</name>
    <dbReference type="NCBI Taxonomy" id="1123491"/>
    <lineage>
        <taxon>Bacteria</taxon>
        <taxon>Pseudomonadati</taxon>
        <taxon>Pseudomonadota</taxon>
        <taxon>Gammaproteobacteria</taxon>
        <taxon>Vibrionales</taxon>
        <taxon>Vibrionaceae</taxon>
        <taxon>Vibrio</taxon>
    </lineage>
</organism>
<dbReference type="STRING" id="1123491.SAMN02745782_03045"/>
<reference evidence="2" key="1">
    <citation type="submission" date="2017-02" db="EMBL/GenBank/DDBJ databases">
        <authorList>
            <person name="Varghese N."/>
            <person name="Submissions S."/>
        </authorList>
    </citation>
    <scope>NUCLEOTIDE SEQUENCE [LARGE SCALE GENOMIC DNA]</scope>
    <source>
        <strain evidence="2">DSM 19608</strain>
    </source>
</reference>
<dbReference type="AlphaFoldDB" id="A0A1T4S675"/>
<protein>
    <submittedName>
        <fullName evidence="1">Type VI secretion system protein ImpJ</fullName>
    </submittedName>
</protein>
<dbReference type="Proteomes" id="UP000190834">
    <property type="component" value="Unassembled WGS sequence"/>
</dbReference>
<dbReference type="PANTHER" id="PTHR35566">
    <property type="entry name" value="BLR3599 PROTEIN"/>
    <property type="match status" value="1"/>
</dbReference>
<dbReference type="PANTHER" id="PTHR35566:SF1">
    <property type="entry name" value="TYPE VI SECRETION SYSTEM BASEPLATE COMPONENT TSSK1"/>
    <property type="match status" value="1"/>
</dbReference>
<sequence>MSVYSPMVWSEGMFLRPQHFQQQERALAYEYRGLARLTSSYARGIEQLSFEAASLKEGQLSLTKLIAILPDMTLVIIPEKDSAPSAITVESHIENTLIQLAVPIEKNQGKNVSSAEDSQVTRYKFIESSLTDNVLGIDEEIVQLAGLKCEIKVSNENLPGYVSLPLARIRQVTAEGEIILDEDYVPPFLNVHHSPVLTKYLKNILAMLKIRADAIAQRLAQGKSAASSAVDFIMLQMLNRYEASLRHWSQGVELHPYTLVTHLFSLVGELATFSNKNKRIPKLPEYVHHNMGEVFAEINQILSQYLSVVLEQTATKMPLDIRQFGIHVTPLPDKKLLSVCQFVLAIKADVSPEEIRRKLPGQIKVGPAENIRELINNQINGISIAPLNVVPRQMPYSSGFVYFELIKKGTYWSRLMESGGMAFHVSGNYPGLEMELWSINQ</sequence>
<name>A0A1T4S675_VIBCI</name>
<evidence type="ECO:0000313" key="1">
    <source>
        <dbReference type="EMBL" id="SKA23764.1"/>
    </source>
</evidence>
<dbReference type="NCBIfam" id="TIGR03353">
    <property type="entry name" value="VI_chp_4"/>
    <property type="match status" value="1"/>
</dbReference>
<dbReference type="GeneID" id="70582245"/>